<dbReference type="InterPro" id="IPR011010">
    <property type="entry name" value="DNA_brk_join_enz"/>
</dbReference>
<dbReference type="InterPro" id="IPR053876">
    <property type="entry name" value="Phage_int_M"/>
</dbReference>
<dbReference type="InterPro" id="IPR010998">
    <property type="entry name" value="Integrase_recombinase_N"/>
</dbReference>
<comment type="similarity">
    <text evidence="1">Belongs to the 'phage' integrase family.</text>
</comment>
<dbReference type="InterPro" id="IPR044068">
    <property type="entry name" value="CB"/>
</dbReference>
<evidence type="ECO:0000313" key="7">
    <source>
        <dbReference type="EMBL" id="MDZ5490321.1"/>
    </source>
</evidence>
<evidence type="ECO:0000259" key="5">
    <source>
        <dbReference type="PROSITE" id="PS51898"/>
    </source>
</evidence>
<evidence type="ECO:0000256" key="2">
    <source>
        <dbReference type="ARBA" id="ARBA00023125"/>
    </source>
</evidence>
<evidence type="ECO:0000313" key="8">
    <source>
        <dbReference type="Proteomes" id="UP001290101"/>
    </source>
</evidence>
<keyword evidence="3" id="KW-0233">DNA recombination</keyword>
<proteinExistence type="inferred from homology"/>
<dbReference type="CDD" id="cd01189">
    <property type="entry name" value="INT_ICEBs1_C_like"/>
    <property type="match status" value="1"/>
</dbReference>
<dbReference type="Pfam" id="PF00589">
    <property type="entry name" value="Phage_integrase"/>
    <property type="match status" value="1"/>
</dbReference>
<dbReference type="PROSITE" id="PS51900">
    <property type="entry name" value="CB"/>
    <property type="match status" value="1"/>
</dbReference>
<dbReference type="SUPFAM" id="SSF56349">
    <property type="entry name" value="DNA breaking-rejoining enzymes"/>
    <property type="match status" value="1"/>
</dbReference>
<dbReference type="Proteomes" id="UP001290101">
    <property type="component" value="Unassembled WGS sequence"/>
</dbReference>
<dbReference type="EMBL" id="JAXOTQ010000013">
    <property type="protein sequence ID" value="MDZ5490321.1"/>
    <property type="molecule type" value="Genomic_DNA"/>
</dbReference>
<gene>
    <name evidence="7" type="ORF">U2F25_12720</name>
</gene>
<feature type="domain" description="Core-binding (CB)" evidence="6">
    <location>
        <begin position="60"/>
        <end position="137"/>
    </location>
</feature>
<dbReference type="InterPro" id="IPR013762">
    <property type="entry name" value="Integrase-like_cat_sf"/>
</dbReference>
<keyword evidence="2 4" id="KW-0238">DNA-binding</keyword>
<reference evidence="7 8" key="1">
    <citation type="submission" date="2023-12" db="EMBL/GenBank/DDBJ databases">
        <title>Micromonospora sp. nov., isolated from Atacama Desert.</title>
        <authorList>
            <person name="Carro L."/>
            <person name="Golinska P."/>
            <person name="Klenk H.-P."/>
            <person name="Goodfellow M."/>
        </authorList>
    </citation>
    <scope>NUCLEOTIDE SEQUENCE [LARGE SCALE GENOMIC DNA]</scope>
    <source>
        <strain evidence="7 8">4G53</strain>
    </source>
</reference>
<protein>
    <submittedName>
        <fullName evidence="7">Tyrosine-type recombinase/integrase</fullName>
    </submittedName>
</protein>
<evidence type="ECO:0000256" key="3">
    <source>
        <dbReference type="ARBA" id="ARBA00023172"/>
    </source>
</evidence>
<evidence type="ECO:0000256" key="1">
    <source>
        <dbReference type="ARBA" id="ARBA00008857"/>
    </source>
</evidence>
<dbReference type="Gene3D" id="1.10.150.130">
    <property type="match status" value="1"/>
</dbReference>
<dbReference type="RefSeq" id="WP_322440499.1">
    <property type="nucleotide sequence ID" value="NZ_JAXOTQ010000013.1"/>
</dbReference>
<name>A0ABU5JCK6_9ACTN</name>
<dbReference type="Gene3D" id="1.10.443.10">
    <property type="entry name" value="Intergrase catalytic core"/>
    <property type="match status" value="1"/>
</dbReference>
<organism evidence="7 8">
    <name type="scientific">Micromonospora sicca</name>
    <dbReference type="NCBI Taxonomy" id="2202420"/>
    <lineage>
        <taxon>Bacteria</taxon>
        <taxon>Bacillati</taxon>
        <taxon>Actinomycetota</taxon>
        <taxon>Actinomycetes</taxon>
        <taxon>Micromonosporales</taxon>
        <taxon>Micromonosporaceae</taxon>
        <taxon>Micromonospora</taxon>
    </lineage>
</organism>
<dbReference type="PANTHER" id="PTHR30349:SF64">
    <property type="entry name" value="PROPHAGE INTEGRASE INTD-RELATED"/>
    <property type="match status" value="1"/>
</dbReference>
<accession>A0ABU5JCK6</accession>
<evidence type="ECO:0000259" key="6">
    <source>
        <dbReference type="PROSITE" id="PS51900"/>
    </source>
</evidence>
<comment type="caution">
    <text evidence="7">The sequence shown here is derived from an EMBL/GenBank/DDBJ whole genome shotgun (WGS) entry which is preliminary data.</text>
</comment>
<dbReference type="PANTHER" id="PTHR30349">
    <property type="entry name" value="PHAGE INTEGRASE-RELATED"/>
    <property type="match status" value="1"/>
</dbReference>
<dbReference type="InterPro" id="IPR050090">
    <property type="entry name" value="Tyrosine_recombinase_XerCD"/>
</dbReference>
<evidence type="ECO:0000256" key="4">
    <source>
        <dbReference type="PROSITE-ProRule" id="PRU01248"/>
    </source>
</evidence>
<feature type="domain" description="Tyr recombinase" evidence="5">
    <location>
        <begin position="158"/>
        <end position="350"/>
    </location>
</feature>
<keyword evidence="8" id="KW-1185">Reference proteome</keyword>
<dbReference type="InterPro" id="IPR002104">
    <property type="entry name" value="Integrase_catalytic"/>
</dbReference>
<dbReference type="PROSITE" id="PS51898">
    <property type="entry name" value="TYR_RECOMBINASE"/>
    <property type="match status" value="1"/>
</dbReference>
<dbReference type="Pfam" id="PF22022">
    <property type="entry name" value="Phage_int_M"/>
    <property type="match status" value="1"/>
</dbReference>
<sequence>MASVERRKDGRPGYVCRWRDEAGRQRKKSFTRKVDADRYRAEVEHKLNTGQYVDPKAGRTTFEVYAEQWRAMQPHRPNTAARTRSQLTKHVYPAIGGRPLAQLRASELQAFVTGLAVAPSSVRPIWATVRAILSAAVRDRLIPYDPADRIKLPELPRQQITPLTVDQVDQLAAAVPARYRALVVVGAASGLRQGELFGLQVADVDFLRRTLTVERQLQPAAGGGVEVGPLKNRSSYRTLPVGQVVVDALAAHLAAYPAAGAAYVFRDDDGQPLHRNRFNRDVWGPARTAAGLPEVTCHDLRHFFASVLIGAGHNPKAVAERLGHADPAMTLRVYAHLWPEDDDRTRQAIDDVFRRDVPRLRPAMEG</sequence>